<organism evidence="2 3">
    <name type="scientific">Phytophthora palmivora</name>
    <dbReference type="NCBI Taxonomy" id="4796"/>
    <lineage>
        <taxon>Eukaryota</taxon>
        <taxon>Sar</taxon>
        <taxon>Stramenopiles</taxon>
        <taxon>Oomycota</taxon>
        <taxon>Peronosporomycetes</taxon>
        <taxon>Peronosporales</taxon>
        <taxon>Peronosporaceae</taxon>
        <taxon>Phytophthora</taxon>
    </lineage>
</organism>
<reference evidence="2 3" key="1">
    <citation type="journal article" date="2017" name="Genome Biol. Evol.">
        <title>Phytophthora megakarya and P. palmivora, closely related causal agents of cacao black pod rot, underwent increases in genome sizes and gene numbers by different mechanisms.</title>
        <authorList>
            <person name="Ali S.S."/>
            <person name="Shao J."/>
            <person name="Lary D.J."/>
            <person name="Kronmiller B."/>
            <person name="Shen D."/>
            <person name="Strem M.D."/>
            <person name="Amoako-Attah I."/>
            <person name="Akrofi A.Y."/>
            <person name="Begoude B.A."/>
            <person name="Ten Hoopen G.M."/>
            <person name="Coulibaly K."/>
            <person name="Kebe B.I."/>
            <person name="Melnick R.L."/>
            <person name="Guiltinan M.J."/>
            <person name="Tyler B.M."/>
            <person name="Meinhardt L.W."/>
            <person name="Bailey B.A."/>
        </authorList>
    </citation>
    <scope>NUCLEOTIDE SEQUENCE [LARGE SCALE GENOMIC DNA]</scope>
    <source>
        <strain evidence="3">sbr112.9</strain>
    </source>
</reference>
<accession>A0A2P4XPB6</accession>
<dbReference type="OrthoDB" id="128787at2759"/>
<feature type="region of interest" description="Disordered" evidence="1">
    <location>
        <begin position="16"/>
        <end position="47"/>
    </location>
</feature>
<evidence type="ECO:0000256" key="1">
    <source>
        <dbReference type="SAM" id="MobiDB-lite"/>
    </source>
</evidence>
<dbReference type="EMBL" id="NCKW01009225">
    <property type="protein sequence ID" value="POM67392.1"/>
    <property type="molecule type" value="Genomic_DNA"/>
</dbReference>
<protein>
    <submittedName>
        <fullName evidence="2">Uncharacterized protein</fullName>
    </submittedName>
</protein>
<comment type="caution">
    <text evidence="2">The sequence shown here is derived from an EMBL/GenBank/DDBJ whole genome shotgun (WGS) entry which is preliminary data.</text>
</comment>
<proteinExistence type="predicted"/>
<evidence type="ECO:0000313" key="3">
    <source>
        <dbReference type="Proteomes" id="UP000237271"/>
    </source>
</evidence>
<gene>
    <name evidence="2" type="ORF">PHPALM_16621</name>
</gene>
<dbReference type="AlphaFoldDB" id="A0A2P4XPB6"/>
<keyword evidence="3" id="KW-1185">Reference proteome</keyword>
<evidence type="ECO:0000313" key="2">
    <source>
        <dbReference type="EMBL" id="POM67392.1"/>
    </source>
</evidence>
<name>A0A2P4XPB6_9STRA</name>
<dbReference type="Proteomes" id="UP000237271">
    <property type="component" value="Unassembled WGS sequence"/>
</dbReference>
<sequence length="313" mass="35055">MVLAVENYTMLNAVGEEGSELDGQVEGVSEGGEEPGDHIFEGSGMAGHGRGQCGVACGERDDIVAPEAEQNIGDNEHSDQGEVTSELYVDSLVAFTPTKERWMVTKILKPVLGQVGNSYIVGRVCKRTAKKKTVLYEIRWLDSLFQNQVHLVEIGVVQRGIENYWLLTRTTSTAKPTWNALITVPENESLPSDATIEDLVEMENLDEFDLDRPIPTSLREVEDVKSMKFDPRLELEAPTDLYSHSDGSTKTRVRPDSIRLFTHSASSSFLAYIPLYFWRQLVNETNAYGVVKACRNIDRATKVCWDSFLHEHQ</sequence>